<evidence type="ECO:0000313" key="3">
    <source>
        <dbReference type="Proteomes" id="UP001158576"/>
    </source>
</evidence>
<gene>
    <name evidence="2" type="ORF">OKIOD_LOCUS345</name>
</gene>
<protein>
    <submittedName>
        <fullName evidence="2">Oidioi.mRNA.OKI2018_I69.PAR.g8787.t1.cds</fullName>
    </submittedName>
</protein>
<dbReference type="Proteomes" id="UP001158576">
    <property type="component" value="Chromosome PAR"/>
</dbReference>
<name>A0ABN7RIM8_OIKDI</name>
<feature type="region of interest" description="Disordered" evidence="1">
    <location>
        <begin position="59"/>
        <end position="82"/>
    </location>
</feature>
<reference evidence="2 3" key="1">
    <citation type="submission" date="2021-04" db="EMBL/GenBank/DDBJ databases">
        <authorList>
            <person name="Bliznina A."/>
        </authorList>
    </citation>
    <scope>NUCLEOTIDE SEQUENCE [LARGE SCALE GENOMIC DNA]</scope>
</reference>
<dbReference type="EMBL" id="OU015568">
    <property type="protein sequence ID" value="CAG5077685.1"/>
    <property type="molecule type" value="Genomic_DNA"/>
</dbReference>
<feature type="region of interest" description="Disordered" evidence="1">
    <location>
        <begin position="1"/>
        <end position="27"/>
    </location>
</feature>
<keyword evidence="3" id="KW-1185">Reference proteome</keyword>
<organism evidence="2 3">
    <name type="scientific">Oikopleura dioica</name>
    <name type="common">Tunicate</name>
    <dbReference type="NCBI Taxonomy" id="34765"/>
    <lineage>
        <taxon>Eukaryota</taxon>
        <taxon>Metazoa</taxon>
        <taxon>Chordata</taxon>
        <taxon>Tunicata</taxon>
        <taxon>Appendicularia</taxon>
        <taxon>Copelata</taxon>
        <taxon>Oikopleuridae</taxon>
        <taxon>Oikopleura</taxon>
    </lineage>
</organism>
<proteinExistence type="predicted"/>
<evidence type="ECO:0000313" key="2">
    <source>
        <dbReference type="EMBL" id="CAG5077685.1"/>
    </source>
</evidence>
<feature type="compositionally biased region" description="Polar residues" evidence="1">
    <location>
        <begin position="59"/>
        <end position="71"/>
    </location>
</feature>
<sequence>MTKISSIDVQSRGIKRRSKSQSSRLRWSATKIRKSISEKNLDEVFAVEVSENRVRRHSVMNTPIRNKTDFTTPPCPGSCPERKQKTTMVKTFKGFKSIKSKISKLLHPGRKPKPVPVFRTLNRKISDDSVVFWEEVYPDSPIPSRRMKINKIDE</sequence>
<accession>A0ABN7RIM8</accession>
<evidence type="ECO:0000256" key="1">
    <source>
        <dbReference type="SAM" id="MobiDB-lite"/>
    </source>
</evidence>